<reference evidence="8" key="1">
    <citation type="submission" date="2020-05" db="EMBL/GenBank/DDBJ databases">
        <title>WGS assembly of Panicum virgatum.</title>
        <authorList>
            <person name="Lovell J.T."/>
            <person name="Jenkins J."/>
            <person name="Shu S."/>
            <person name="Juenger T.E."/>
            <person name="Schmutz J."/>
        </authorList>
    </citation>
    <scope>NUCLEOTIDE SEQUENCE</scope>
    <source>
        <strain evidence="8">AP13</strain>
    </source>
</reference>
<dbReference type="PANTHER" id="PTHR16166">
    <property type="entry name" value="VACUOLAR PROTEIN SORTING-ASSOCIATED PROTEIN VPS13"/>
    <property type="match status" value="1"/>
</dbReference>
<keyword evidence="9" id="KW-1185">Reference proteome</keyword>
<keyword evidence="2" id="KW-0813">Transport</keyword>
<organism evidence="8 9">
    <name type="scientific">Panicum virgatum</name>
    <name type="common">Blackwell switchgrass</name>
    <dbReference type="NCBI Taxonomy" id="38727"/>
    <lineage>
        <taxon>Eukaryota</taxon>
        <taxon>Viridiplantae</taxon>
        <taxon>Streptophyta</taxon>
        <taxon>Embryophyta</taxon>
        <taxon>Tracheophyta</taxon>
        <taxon>Spermatophyta</taxon>
        <taxon>Magnoliopsida</taxon>
        <taxon>Liliopsida</taxon>
        <taxon>Poales</taxon>
        <taxon>Poaceae</taxon>
        <taxon>PACMAD clade</taxon>
        <taxon>Panicoideae</taxon>
        <taxon>Panicodae</taxon>
        <taxon>Paniceae</taxon>
        <taxon>Panicinae</taxon>
        <taxon>Panicum</taxon>
        <taxon>Panicum sect. Hiantes</taxon>
    </lineage>
</organism>
<feature type="compositionally biased region" description="Polar residues" evidence="4">
    <location>
        <begin position="405"/>
        <end position="418"/>
    </location>
</feature>
<evidence type="ECO:0000259" key="7">
    <source>
        <dbReference type="Pfam" id="PF25037"/>
    </source>
</evidence>
<dbReference type="Proteomes" id="UP000823388">
    <property type="component" value="Chromosome 6N"/>
</dbReference>
<dbReference type="Pfam" id="PF25037">
    <property type="entry name" value="VPS13_C"/>
    <property type="match status" value="1"/>
</dbReference>
<dbReference type="InterPro" id="IPR026847">
    <property type="entry name" value="VPS13"/>
</dbReference>
<dbReference type="GO" id="GO:0006623">
    <property type="term" value="P:protein targeting to vacuole"/>
    <property type="evidence" value="ECO:0007669"/>
    <property type="project" value="TreeGrafter"/>
</dbReference>
<evidence type="ECO:0000256" key="2">
    <source>
        <dbReference type="ARBA" id="ARBA00022448"/>
    </source>
</evidence>
<protein>
    <submittedName>
        <fullName evidence="8">Uncharacterized protein</fullName>
    </submittedName>
</protein>
<evidence type="ECO:0000313" key="9">
    <source>
        <dbReference type="Proteomes" id="UP000823388"/>
    </source>
</evidence>
<feature type="domain" description="Vacuolar protein sorting-associated protein 13 VPS13 adaptor binding" evidence="6">
    <location>
        <begin position="2050"/>
        <end position="2353"/>
    </location>
</feature>
<feature type="domain" description="Intermembrane lipid transfer protein VPS13-like C-terminal" evidence="7">
    <location>
        <begin position="3245"/>
        <end position="3310"/>
    </location>
</feature>
<dbReference type="InterPro" id="IPR026854">
    <property type="entry name" value="VPS13_N"/>
</dbReference>
<dbReference type="Pfam" id="PF12624">
    <property type="entry name" value="VPS13_N"/>
    <property type="match status" value="1"/>
</dbReference>
<name>A0A8T0QSY6_PANVG</name>
<feature type="domain" description="Chorein N-terminal" evidence="5">
    <location>
        <begin position="1"/>
        <end position="472"/>
    </location>
</feature>
<dbReference type="GO" id="GO:0045053">
    <property type="term" value="P:protein retention in Golgi apparatus"/>
    <property type="evidence" value="ECO:0007669"/>
    <property type="project" value="TreeGrafter"/>
</dbReference>
<dbReference type="InterPro" id="IPR009543">
    <property type="entry name" value="VPS13_VAB"/>
</dbReference>
<dbReference type="GO" id="GO:0006869">
    <property type="term" value="P:lipid transport"/>
    <property type="evidence" value="ECO:0007669"/>
    <property type="project" value="UniProtKB-KW"/>
</dbReference>
<evidence type="ECO:0000313" key="8">
    <source>
        <dbReference type="EMBL" id="KAG2576342.1"/>
    </source>
</evidence>
<keyword evidence="3" id="KW-0445">Lipid transport</keyword>
<proteinExistence type="inferred from homology"/>
<evidence type="ECO:0000259" key="5">
    <source>
        <dbReference type="Pfam" id="PF12624"/>
    </source>
</evidence>
<dbReference type="PANTHER" id="PTHR16166:SF143">
    <property type="entry name" value="PROTEIN SORTING-ASSOCIATED PROTEIN, PUTATIVE (DUF1162)-RELATED"/>
    <property type="match status" value="1"/>
</dbReference>
<dbReference type="InterPro" id="IPR056748">
    <property type="entry name" value="VPS13-like_C"/>
</dbReference>
<sequence length="3423" mass="382189">MFEGVVSQVLAGLLGRYVKGIQKEQLKIGIWNEEILLENVELILEAFDYLQLPFSLKSGRIGKLSIRIPWKKLGWDPIIIVIEDVFVCACPREDSEWSSDSLDKRELAGKLAKLNAIELAKFSRRVTDNQTGQSFLSYISAKILDNIQVSMQNFHIVYMDTHNNQGNFVFGVEFSSLSIQTDTQKQSFTMSLMRSRQDEVNKIIEISDVGIYCHQLEEQQDPCNVGAFGNGHSRDDYLVHPFSVTISVLANKAAKLDGAPQYDMTVELSALALSVDEIQLKQILSLCDYFTICALRTKYGRYRPSQSSLSKRSKGWQRMWWQYAQNSILADVHRRLKKTSWRYLKQRLNYRIGYVKLYQMKLELLQKGQIVGTDILQELENMDKECDIDDILNYRTIAEQQLQESLVKSTKDTSSPESPRTDEQSAGASRGWLNWLSLGMLGAGGTADNSSFAGVISEDIIKDIYEGTEFHPVSSAENYLTKENYYSLFVRLSVSQIVTTVASRRFGMKLVNTVFAGLGMECKIWDDSATVLAWLDSLQAINPLNNMKILLAEKCSTADGLGAPVISIQVDFPKANQGSEASTRVIVQEFSAIYEPEFFINVLHVYNLFSSFQFQHDRVLSSLNQFDNLGARLVSKLKYTSANRKRLIWDLRIHHFAIRLPSQNWERKELTMVVEAGDILVQSKDVVGDVSRTQEINSFLDHISKSLPSYFLDDLLHGIQLDELYSHFEVGLTGFQVKVLLPDEHNVSSTLIKLDASIVLRLCVFLDEPVLKQLEVGFIVPFIDIYLSQTMYNAIVNLPRVKETNLVRNSMFDNAKTHEPKKLALNMSVSLKLAKLGLQVDLDSNYEESSGVIVGIEDIDISYAICELSDLSLAMKTVNITSNNRKDESDSHVLCLSGNLTRCPGNSVETCLNLHYRTHKHDGQIHHVYRLNLCDVDLHVNPSVIGQIRMFLRNLDSGPSAGSDVESATIGQGSMKSGAANGILPSDVESATIGQGSMKYGAANSILPQFSLSNLCGADGTLFAGVPVDHFPFLDTDCTYGYSFGCLGTHDVQAQEGSYLKNGQCYDSSGVNGYRASDLESYSLCITRHSNCSSTSSNNPKNISRTVLDLSLVSIRVHFPESRGTLATISIPESIATLTFFDASSWDLLLSANNLTLASPWTPPNIHELLWGTSSHHNASVLNIRVKKELLSTEVCVGIQNVCCVLPSKLLAMFVGFFLLDDWNPIAEQEHPMTGNNLECMEESHDCITYKFEICDCVVIFPVEEQDFFGLKLGVPHLFCEFIATGISVEFAKRIPKELFSLECIVSSTVDVICIYARNASISLLFVSKQTKFMLKLDENVPKRIHSLIENLDAGIWIQVPCKEISCSQLPTLPTSIMSKISQCNLVAEDLYFMNRMEMVIGVVDKLISIGKESKMYNGNALQFLEHRSLNEGDPDDPNERTNITISIKDLRILLGHSKDKDLALERIATANLEFDVSASLVCEKPERMNFEIVSLVLQSPGGYSLISIVSDGPLSPVFIKFTKHHAGQDEILLSVPLFEVWLYLEDWNTVINHFQSYVNKKVESLPMEHPAALPQFPETTSSPFIASEFGSPDGSNLVVTCESIAGVVHLPIWEKEENHTSNHMSETSASFPMQVSTRHEADDIQYREPKGCKFVTVTFESKHFVVMSGDSCMNFKCDLERMKIMLEMIQENKGTSVPFLHISKVKSSGYIHQSERSLQHVSVDLQAEYMDASFSHQIFSFWRNMELKFPAASSASSFYYVTFKAGLRKGSLLLNDGRWSSHGPVIETLLKNLTVQFTQMKDQTEVSAFVDLLVNYNNIDKVMWEPFIEPSRFQLNMRRKYADCALNISPSTDVCLSSSKQLNLNISEPLIEAIIRLSQMITDSLDQSNGGGLREDPGILRLGHDDVRTRRYAPYILANDTSLPFRFKVYRGAVNSDDIDSFSVIDENYVPAGYAVPIYVEETLDEFFFQHREARSSEHLIEKRMSAVSHYMISIQFDGTSGPSKPMSMDLVGVYFFEVNFSSSKKPIIGEESLGAFSSNRKGIDGLIVPVVLDVSLQNYSKHIRVYSTVILYNATSMPLELRFDIPFGVSSKVIGPIPPNKEIPLPVHLSEAGQIRWHPVGRTYLWSETHSLSSLLSRESRVGFMKSSVCYPSHPSNDPFRCCVSVEEYNVPSSISTRKGQFCTERLNAQPVPGNSSPNNTKQSLTRTHFIRHVRLNTPLLIKNYLPVCISLTIDNGGSAHVVSLKEVASASIFSVDPSNDLGITIDIQDYRSLAIKFPRAESFSTAAKSNGFKFSTTETITFYSNLSNSPLNVMLEKSMDARSGARELYLSVPFLLYNCTDLLLTVTESSYERTGSTLVIPPSFELDGHARHLLEKNGLSLVDPSVQRFVGKMPQLVLMDGSSSETSCTNNSEPVKKEFDKDVKAYMFAPDGHTPATELSVKLNATPPDNGTETTRRDWSNPFLLVPGSGSTNVTIPQSSTSGAFLVAVASVPVSIELFGRTRAIAFRPRYVICNACSNDLFFRQKGTRFSKHLSSGQHSFLHWSDTARELLVSVRFDGPGWQWSGSFFPDHLGDAQLKMRNSASGVSYMVRVEVQNADLDVHSKKFSGRNNINTGTVLILLSDDKTGFVPYRIDNFSMEKMRIYQQRCESIETIVYPYTSCQYAWDEPCYPHRLTVEIPGERNLGTFNLDILSDDVHVSLPSTSEKAERKFCISVHAEGAIKVLSVIDSNCHNTETKEKDFLASKEPKVADQKLELEMNFAEVINIHIPFIGISLISSSPQELLFASAKEMTIVAMQSLDQQRLTVEIQSMQIDNQFPDSPHPVILSFEGSQKGKSMNIFNSKDTKLRSAGDGLSSTTEPVLWFTAAKWRTRDVSFVSYQCINISVAPVRLELEERLVLSMIEFFRSVSSRINLGHFEKSLELSILGGATDLLREYEKISKHLPDKSLLQDSELLPSVDPIGAPWQQIHLLARKQKKVYIELFQLTPVKLTFSFTSTPWLNRNECGSDPSTGFNNTTAIQRGIMALLDVEGVPVHLGEIMVENLMASWQSVQDILVRHYSRQILHELYKVLGSAGVIGNPMGFARNVGFGLKDFISASRKGKLQSPVELLSGLAQGSKTLIGSTVYAVSSATSHFSKTAYKGLVAFTYDEQAASKMEERERQLGLHGEGVLNGFLEGLTGLLQSPIRGAEKHGLPGVISGLAMGTAGLVARPMASILEATGRTAQSIRNRSNPYESNRLRVRFPRPVARDRPLFPYSWEEAIGISLLSRADGGRLKEETFVMCKTLKEPGKFLVLTEKLLLLVSSPYLVDLGSPQFVGVPPDPQWSIDTEMHLKSVVHLDRSLEVVNIVGSNGETSPRGKRGVARNRVPSSAFVPLFHLSIKLPNIEDAEGTLQVLQALIEKGRARRWDKNILHRSNIS</sequence>
<accession>A0A8T0QSY6</accession>
<dbReference type="EMBL" id="CM029048">
    <property type="protein sequence ID" value="KAG2576342.1"/>
    <property type="molecule type" value="Genomic_DNA"/>
</dbReference>
<gene>
    <name evidence="8" type="ORF">PVAP13_6NG016400</name>
</gene>
<comment type="caution">
    <text evidence="8">The sequence shown here is derived from an EMBL/GenBank/DDBJ whole genome shotgun (WGS) entry which is preliminary data.</text>
</comment>
<evidence type="ECO:0000259" key="6">
    <source>
        <dbReference type="Pfam" id="PF25036"/>
    </source>
</evidence>
<evidence type="ECO:0000256" key="4">
    <source>
        <dbReference type="SAM" id="MobiDB-lite"/>
    </source>
</evidence>
<feature type="domain" description="Vacuolar protein sorting-associated protein 13 VPS13 adaptor binding" evidence="6">
    <location>
        <begin position="2418"/>
        <end position="2673"/>
    </location>
</feature>
<comment type="similarity">
    <text evidence="1">Belongs to the VPS13 family.</text>
</comment>
<evidence type="ECO:0000256" key="3">
    <source>
        <dbReference type="ARBA" id="ARBA00023055"/>
    </source>
</evidence>
<dbReference type="Pfam" id="PF25036">
    <property type="entry name" value="VPS13_VAB"/>
    <property type="match status" value="2"/>
</dbReference>
<evidence type="ECO:0000256" key="1">
    <source>
        <dbReference type="ARBA" id="ARBA00006545"/>
    </source>
</evidence>
<dbReference type="OrthoDB" id="428159at2759"/>
<feature type="region of interest" description="Disordered" evidence="4">
    <location>
        <begin position="405"/>
        <end position="427"/>
    </location>
</feature>